<dbReference type="InterPro" id="IPR029044">
    <property type="entry name" value="Nucleotide-diphossugar_trans"/>
</dbReference>
<keyword evidence="5" id="KW-1185">Reference proteome</keyword>
<evidence type="ECO:0008006" key="6">
    <source>
        <dbReference type="Google" id="ProtNLM"/>
    </source>
</evidence>
<dbReference type="Pfam" id="PF13704">
    <property type="entry name" value="Glyco_tranf_2_4"/>
    <property type="match status" value="1"/>
</dbReference>
<dbReference type="SUPFAM" id="SSF53448">
    <property type="entry name" value="Nucleotide-diphospho-sugar transferases"/>
    <property type="match status" value="1"/>
</dbReference>
<dbReference type="KEGG" id="ceh:CEW89_09035"/>
<evidence type="ECO:0000256" key="1">
    <source>
        <dbReference type="ARBA" id="ARBA00004167"/>
    </source>
</evidence>
<dbReference type="AlphaFoldDB" id="A0A291GAZ1"/>
<dbReference type="EMBL" id="CP022196">
    <property type="protein sequence ID" value="ATG47703.1"/>
    <property type="molecule type" value="Genomic_DNA"/>
</dbReference>
<evidence type="ECO:0000313" key="5">
    <source>
        <dbReference type="Proteomes" id="UP000217935"/>
    </source>
</evidence>
<sequence>MSEPLSERYGAPWTRGADMAKKSRYMIVTPMKNEGPYILDWVAHHMALGFDHFFVVTNDCDDGTDRILDRLAEMGHVTHVPNPRMLKRSQGAWHVMALRYAALFNIYRDADWIMFSDVDEYLQVNTRTKTLDGFLDRVGKTDVISFTSIPYNSNGQKAFVDAPLVGQFTERNKGYEAARAVGKTLSNAVKTMFRNEVPFTRRRNHRPLLAEFSQTGFVWRDGSGSVLDADYTDGGAKAIDAVSTVQFAQLNHYAIRSMEAFLVKVDRGDAVLTERLGASVNYWKGYNTPGDVDLRYVTPSPLTRKIRAGFARDPELAEWHAFAVAAHKAKVAQILGTEEGRMIAEKIGYFS</sequence>
<evidence type="ECO:0000256" key="2">
    <source>
        <dbReference type="ARBA" id="ARBA00022692"/>
    </source>
</evidence>
<dbReference type="GO" id="GO:0016020">
    <property type="term" value="C:membrane"/>
    <property type="evidence" value="ECO:0007669"/>
    <property type="project" value="UniProtKB-SubCell"/>
</dbReference>
<organism evidence="4 5">
    <name type="scientific">Celeribacter ethanolicus</name>
    <dbReference type="NCBI Taxonomy" id="1758178"/>
    <lineage>
        <taxon>Bacteria</taxon>
        <taxon>Pseudomonadati</taxon>
        <taxon>Pseudomonadota</taxon>
        <taxon>Alphaproteobacteria</taxon>
        <taxon>Rhodobacterales</taxon>
        <taxon>Roseobacteraceae</taxon>
        <taxon>Celeribacter</taxon>
    </lineage>
</organism>
<dbReference type="PANTHER" id="PTHR21461:SF69">
    <property type="entry name" value="GLYCOSYLTRANSFERASE FAMILY 92 PROTEIN"/>
    <property type="match status" value="1"/>
</dbReference>
<comment type="subcellular location">
    <subcellularLocation>
        <location evidence="1">Membrane</location>
        <topology evidence="1">Single-pass membrane protein</topology>
    </subcellularLocation>
</comment>
<dbReference type="GO" id="GO:0005737">
    <property type="term" value="C:cytoplasm"/>
    <property type="evidence" value="ECO:0007669"/>
    <property type="project" value="TreeGrafter"/>
</dbReference>
<keyword evidence="2" id="KW-0812">Transmembrane</keyword>
<dbReference type="Gene3D" id="3.90.550.10">
    <property type="entry name" value="Spore Coat Polysaccharide Biosynthesis Protein SpsA, Chain A"/>
    <property type="match status" value="1"/>
</dbReference>
<evidence type="ECO:0000313" key="4">
    <source>
        <dbReference type="EMBL" id="ATG47703.1"/>
    </source>
</evidence>
<dbReference type="PANTHER" id="PTHR21461">
    <property type="entry name" value="GLYCOSYLTRANSFERASE FAMILY 92 PROTEIN"/>
    <property type="match status" value="1"/>
</dbReference>
<evidence type="ECO:0000256" key="3">
    <source>
        <dbReference type="ARBA" id="ARBA00022989"/>
    </source>
</evidence>
<reference evidence="4 5" key="1">
    <citation type="submission" date="2017-06" db="EMBL/GenBank/DDBJ databases">
        <title>Celeribacter sp. TSPH2 complete genome sequence.</title>
        <authorList>
            <person name="Woo J.-H."/>
            <person name="Kim H.-S."/>
        </authorList>
    </citation>
    <scope>NUCLEOTIDE SEQUENCE [LARGE SCALE GENOMIC DNA]</scope>
    <source>
        <strain evidence="4 5">TSPH2</strain>
    </source>
</reference>
<dbReference type="STRING" id="1758178.GCA_001550095_02143"/>
<name>A0A291GAZ1_9RHOB</name>
<dbReference type="CDD" id="cd00761">
    <property type="entry name" value="Glyco_tranf_GTA_type"/>
    <property type="match status" value="1"/>
</dbReference>
<keyword evidence="3" id="KW-1133">Transmembrane helix</keyword>
<dbReference type="Proteomes" id="UP000217935">
    <property type="component" value="Chromosome"/>
</dbReference>
<dbReference type="GO" id="GO:0016757">
    <property type="term" value="F:glycosyltransferase activity"/>
    <property type="evidence" value="ECO:0007669"/>
    <property type="project" value="TreeGrafter"/>
</dbReference>
<proteinExistence type="predicted"/>
<keyword evidence="3" id="KW-0472">Membrane</keyword>
<accession>A0A291GAZ1</accession>
<gene>
    <name evidence="4" type="ORF">CEW89_09035</name>
</gene>
<protein>
    <recommendedName>
        <fullName evidence="6">Glycosyl transferase family 2</fullName>
    </recommendedName>
</protein>